<name>A0A024QGB7_9BACI</name>
<dbReference type="STRING" id="1462526.BN990_03907"/>
<protein>
    <submittedName>
        <fullName evidence="2">Uncharacterized protein</fullName>
    </submittedName>
</protein>
<dbReference type="eggNOG" id="ENOG502ZUR2">
    <property type="taxonomic scope" value="Bacteria"/>
</dbReference>
<reference evidence="2 3" key="1">
    <citation type="submission" date="2014-03" db="EMBL/GenBank/DDBJ databases">
        <authorList>
            <person name="Urmite Genomes U."/>
        </authorList>
    </citation>
    <scope>NUCLEOTIDE SEQUENCE [LARGE SCALE GENOMIC DNA]</scope>
    <source>
        <strain evidence="2 3">Vm-5</strain>
    </source>
</reference>
<proteinExistence type="predicted"/>
<gene>
    <name evidence="2" type="ORF">BN990_03907</name>
</gene>
<evidence type="ECO:0000313" key="3">
    <source>
        <dbReference type="Proteomes" id="UP000028875"/>
    </source>
</evidence>
<evidence type="ECO:0000256" key="1">
    <source>
        <dbReference type="SAM" id="MobiDB-lite"/>
    </source>
</evidence>
<accession>A0A024QGB7</accession>
<dbReference type="RefSeq" id="WP_038246280.1">
    <property type="nucleotide sequence ID" value="NZ_BNER01000005.1"/>
</dbReference>
<comment type="caution">
    <text evidence="2">The sequence shown here is derived from an EMBL/GenBank/DDBJ whole genome shotgun (WGS) entry which is preliminary data.</text>
</comment>
<keyword evidence="3" id="KW-1185">Reference proteome</keyword>
<reference evidence="3" key="2">
    <citation type="submission" date="2014-05" db="EMBL/GenBank/DDBJ databases">
        <title>Draft genome sequence of Virgibacillus massiliensis Vm-5.</title>
        <authorList>
            <person name="Khelaifia S."/>
            <person name="Croce O."/>
            <person name="Lagier J.C."/>
            <person name="Raoult D."/>
        </authorList>
    </citation>
    <scope>NUCLEOTIDE SEQUENCE [LARGE SCALE GENOMIC DNA]</scope>
    <source>
        <strain evidence="3">Vm-5</strain>
    </source>
</reference>
<organism evidence="2 3">
    <name type="scientific">Virgibacillus massiliensis</name>
    <dbReference type="NCBI Taxonomy" id="1462526"/>
    <lineage>
        <taxon>Bacteria</taxon>
        <taxon>Bacillati</taxon>
        <taxon>Bacillota</taxon>
        <taxon>Bacilli</taxon>
        <taxon>Bacillales</taxon>
        <taxon>Bacillaceae</taxon>
        <taxon>Virgibacillus</taxon>
    </lineage>
</organism>
<dbReference type="Proteomes" id="UP000028875">
    <property type="component" value="Unassembled WGS sequence"/>
</dbReference>
<dbReference type="OrthoDB" id="2970710at2"/>
<dbReference type="EMBL" id="CCDP010000003">
    <property type="protein sequence ID" value="CDQ41534.1"/>
    <property type="molecule type" value="Genomic_DNA"/>
</dbReference>
<feature type="region of interest" description="Disordered" evidence="1">
    <location>
        <begin position="1"/>
        <end position="22"/>
    </location>
</feature>
<dbReference type="AlphaFoldDB" id="A0A024QGB7"/>
<sequence length="60" mass="7341">MWRGMKSVMMFTPNDSQLQTDRKWRERLQQKSSDGGKYVPTIDETRKFLREQEDKKKRYA</sequence>
<evidence type="ECO:0000313" key="2">
    <source>
        <dbReference type="EMBL" id="CDQ41534.1"/>
    </source>
</evidence>